<dbReference type="RefSeq" id="XP_004185285.1">
    <property type="nucleotide sequence ID" value="XM_004185237.1"/>
</dbReference>
<dbReference type="EMBL" id="KB207027">
    <property type="protein sequence ID" value="ELP85939.1"/>
    <property type="molecule type" value="Genomic_DNA"/>
</dbReference>
<evidence type="ECO:0000256" key="1">
    <source>
        <dbReference type="ARBA" id="ARBA00022741"/>
    </source>
</evidence>
<dbReference type="GO" id="GO:0003924">
    <property type="term" value="F:GTPase activity"/>
    <property type="evidence" value="ECO:0007669"/>
    <property type="project" value="InterPro"/>
</dbReference>
<dbReference type="Pfam" id="PF00071">
    <property type="entry name" value="Ras"/>
    <property type="match status" value="1"/>
</dbReference>
<proteinExistence type="predicted"/>
<dbReference type="Proteomes" id="UP000014680">
    <property type="component" value="Unassembled WGS sequence"/>
</dbReference>
<dbReference type="VEuPathDB" id="AmoebaDB:EIN_135230"/>
<dbReference type="Gene3D" id="3.40.50.300">
    <property type="entry name" value="P-loop containing nucleotide triphosphate hydrolases"/>
    <property type="match status" value="1"/>
</dbReference>
<name>A0A0A1U307_ENTIV</name>
<organism evidence="4 5">
    <name type="scientific">Entamoeba invadens IP1</name>
    <dbReference type="NCBI Taxonomy" id="370355"/>
    <lineage>
        <taxon>Eukaryota</taxon>
        <taxon>Amoebozoa</taxon>
        <taxon>Evosea</taxon>
        <taxon>Archamoebae</taxon>
        <taxon>Mastigamoebida</taxon>
        <taxon>Entamoebidae</taxon>
        <taxon>Entamoeba</taxon>
    </lineage>
</organism>
<dbReference type="GO" id="GO:0005525">
    <property type="term" value="F:GTP binding"/>
    <property type="evidence" value="ECO:0007669"/>
    <property type="project" value="UniProtKB-KW"/>
</dbReference>
<dbReference type="PROSITE" id="PS51421">
    <property type="entry name" value="RAS"/>
    <property type="match status" value="1"/>
</dbReference>
<evidence type="ECO:0000313" key="4">
    <source>
        <dbReference type="EMBL" id="ELP85939.1"/>
    </source>
</evidence>
<protein>
    <submittedName>
        <fullName evidence="4">Uncharacterized protein</fullName>
    </submittedName>
</protein>
<dbReference type="SUPFAM" id="SSF52540">
    <property type="entry name" value="P-loop containing nucleoside triphosphate hydrolases"/>
    <property type="match status" value="1"/>
</dbReference>
<dbReference type="PROSITE" id="PS51419">
    <property type="entry name" value="RAB"/>
    <property type="match status" value="1"/>
</dbReference>
<evidence type="ECO:0000256" key="3">
    <source>
        <dbReference type="ARBA" id="ARBA00023288"/>
    </source>
</evidence>
<dbReference type="AlphaFoldDB" id="A0A0A1U307"/>
<dbReference type="InterPro" id="IPR001806">
    <property type="entry name" value="Small_GTPase"/>
</dbReference>
<reference evidence="4 5" key="1">
    <citation type="submission" date="2012-10" db="EMBL/GenBank/DDBJ databases">
        <authorList>
            <person name="Zafar N."/>
            <person name="Inman J."/>
            <person name="Hall N."/>
            <person name="Lorenzi H."/>
            <person name="Caler E."/>
        </authorList>
    </citation>
    <scope>NUCLEOTIDE SEQUENCE [LARGE SCALE GENOMIC DNA]</scope>
    <source>
        <strain evidence="4 5">IP1</strain>
    </source>
</reference>
<keyword evidence="3" id="KW-0449">Lipoprotein</keyword>
<dbReference type="GeneID" id="14884871"/>
<dbReference type="InterPro" id="IPR050227">
    <property type="entry name" value="Rab"/>
</dbReference>
<accession>A0A0A1U307</accession>
<keyword evidence="2" id="KW-0342">GTP-binding</keyword>
<dbReference type="InterPro" id="IPR027417">
    <property type="entry name" value="P-loop_NTPase"/>
</dbReference>
<evidence type="ECO:0000313" key="5">
    <source>
        <dbReference type="Proteomes" id="UP000014680"/>
    </source>
</evidence>
<gene>
    <name evidence="4" type="ORF">EIN_135230</name>
</gene>
<keyword evidence="1" id="KW-0547">Nucleotide-binding</keyword>
<dbReference type="SMART" id="SM00173">
    <property type="entry name" value="RAS"/>
    <property type="match status" value="1"/>
</dbReference>
<sequence length="203" mass="22822">MKPVNCSIFLMGKIGVGKSTFALRFCHQVFVKINEPSDLNNYKRVIKLTESDGEQRDVVVELIDQYNPSDVPQILESYMNNTDGYFVFVSSTNPNSIKEVDVIQEILKRYSSNHNNKALPIILVETKCEDINNYCVSQHEVIKCAKKLHSDVVRVSSLTGFNVYTAIKTMSSIVVRTKPNPVSETTVGEAFQLSHNSKQCVVV</sequence>
<dbReference type="KEGG" id="eiv:EIN_135230"/>
<dbReference type="PANTHER" id="PTHR47977">
    <property type="entry name" value="RAS-RELATED PROTEIN RAB"/>
    <property type="match status" value="1"/>
</dbReference>
<keyword evidence="5" id="KW-1185">Reference proteome</keyword>
<evidence type="ECO:0000256" key="2">
    <source>
        <dbReference type="ARBA" id="ARBA00023134"/>
    </source>
</evidence>